<feature type="domain" description="Cupin type-2" evidence="1">
    <location>
        <begin position="43"/>
        <end position="113"/>
    </location>
</feature>
<sequence length="138" mass="14493">MTTSDRCVIVASSAGSYEGKQGHTFLAGISRTTAGSTQLCLHVMELPPATAAKPHLHAGHESAAFIVSGEVDVHHGPGLIHLDRAGPGDFVFIPAGVPHVPVNRSPDTPAIIVLARTDPNEQESVELLDIEIPEPARI</sequence>
<gene>
    <name evidence="2" type="ORF">MB27_23970</name>
</gene>
<dbReference type="PIRSF" id="PIRSF037087">
    <property type="entry name" value="UCP037087"/>
    <property type="match status" value="1"/>
</dbReference>
<dbReference type="SUPFAM" id="SSF51182">
    <property type="entry name" value="RmlC-like cupins"/>
    <property type="match status" value="1"/>
</dbReference>
<dbReference type="STRING" id="1869.MB27_23970"/>
<proteinExistence type="predicted"/>
<dbReference type="eggNOG" id="COG4101">
    <property type="taxonomic scope" value="Bacteria"/>
</dbReference>
<keyword evidence="3" id="KW-1185">Reference proteome</keyword>
<comment type="caution">
    <text evidence="2">The sequence shown here is derived from an EMBL/GenBank/DDBJ whole genome shotgun (WGS) entry which is preliminary data.</text>
</comment>
<evidence type="ECO:0000259" key="1">
    <source>
        <dbReference type="Pfam" id="PF07883"/>
    </source>
</evidence>
<dbReference type="Pfam" id="PF07883">
    <property type="entry name" value="Cupin_2"/>
    <property type="match status" value="1"/>
</dbReference>
<dbReference type="RefSeq" id="WP_043527891.1">
    <property type="nucleotide sequence ID" value="NZ_BOMZ01000045.1"/>
</dbReference>
<dbReference type="InterPro" id="IPR014710">
    <property type="entry name" value="RmlC-like_jellyroll"/>
</dbReference>
<evidence type="ECO:0000313" key="2">
    <source>
        <dbReference type="EMBL" id="KHD75325.1"/>
    </source>
</evidence>
<dbReference type="InterPro" id="IPR011051">
    <property type="entry name" value="RmlC_Cupin_sf"/>
</dbReference>
<accession>A0A0A6UH31</accession>
<dbReference type="AlphaFoldDB" id="A0A0A6UH31"/>
<dbReference type="OrthoDB" id="3620182at2"/>
<dbReference type="InterPro" id="IPR017102">
    <property type="entry name" value="UCP037087"/>
</dbReference>
<reference evidence="2 3" key="1">
    <citation type="submission" date="2014-10" db="EMBL/GenBank/DDBJ databases">
        <title>Draft genome sequence of Actinoplanes utahensis NRRL 12052.</title>
        <authorList>
            <person name="Velasco-Bucheli B."/>
            <person name="del Cerro C."/>
            <person name="Hormigo D."/>
            <person name="Garcia J.L."/>
            <person name="Acebal C."/>
            <person name="Arroyo M."/>
            <person name="de la Mata I."/>
        </authorList>
    </citation>
    <scope>NUCLEOTIDE SEQUENCE [LARGE SCALE GENOMIC DNA]</scope>
    <source>
        <strain evidence="2 3">NRRL 12052</strain>
    </source>
</reference>
<organism evidence="2 3">
    <name type="scientific">Actinoplanes utahensis</name>
    <dbReference type="NCBI Taxonomy" id="1869"/>
    <lineage>
        <taxon>Bacteria</taxon>
        <taxon>Bacillati</taxon>
        <taxon>Actinomycetota</taxon>
        <taxon>Actinomycetes</taxon>
        <taxon>Micromonosporales</taxon>
        <taxon>Micromonosporaceae</taxon>
        <taxon>Actinoplanes</taxon>
    </lineage>
</organism>
<dbReference type="PANTHER" id="PTHR40112">
    <property type="entry name" value="H2HPP ISOMERASE"/>
    <property type="match status" value="1"/>
</dbReference>
<dbReference type="CDD" id="cd02210">
    <property type="entry name" value="cupin_BLR2406-like"/>
    <property type="match status" value="1"/>
</dbReference>
<dbReference type="Gene3D" id="2.60.120.10">
    <property type="entry name" value="Jelly Rolls"/>
    <property type="match status" value="1"/>
</dbReference>
<evidence type="ECO:0000313" key="3">
    <source>
        <dbReference type="Proteomes" id="UP000054537"/>
    </source>
</evidence>
<dbReference type="Proteomes" id="UP000054537">
    <property type="component" value="Unassembled WGS sequence"/>
</dbReference>
<dbReference type="InterPro" id="IPR013096">
    <property type="entry name" value="Cupin_2"/>
</dbReference>
<name>A0A0A6UH31_ACTUT</name>
<protein>
    <recommendedName>
        <fullName evidence="1">Cupin type-2 domain-containing protein</fullName>
    </recommendedName>
</protein>
<dbReference type="PANTHER" id="PTHR40112:SF1">
    <property type="entry name" value="H2HPP ISOMERASE"/>
    <property type="match status" value="1"/>
</dbReference>
<dbReference type="EMBL" id="JRTT01000029">
    <property type="protein sequence ID" value="KHD75325.1"/>
    <property type="molecule type" value="Genomic_DNA"/>
</dbReference>
<dbReference type="InterPro" id="IPR052535">
    <property type="entry name" value="Bacilysin_H2HPP_isomerase"/>
</dbReference>